<name>A0A8A3PPE1_9HELO</name>
<organism evidence="1 2">
    <name type="scientific">Monilinia vaccinii-corymbosi</name>
    <dbReference type="NCBI Taxonomy" id="61207"/>
    <lineage>
        <taxon>Eukaryota</taxon>
        <taxon>Fungi</taxon>
        <taxon>Dikarya</taxon>
        <taxon>Ascomycota</taxon>
        <taxon>Pezizomycotina</taxon>
        <taxon>Leotiomycetes</taxon>
        <taxon>Helotiales</taxon>
        <taxon>Sclerotiniaceae</taxon>
        <taxon>Monilinia</taxon>
    </lineage>
</organism>
<evidence type="ECO:0000313" key="2">
    <source>
        <dbReference type="Proteomes" id="UP000672032"/>
    </source>
</evidence>
<dbReference type="AlphaFoldDB" id="A0A8A3PPE1"/>
<sequence length="536" mass="62771">MSKEQGTRLSARETEIPKKEKLKADILDARKGEIEKIALLADGEAAERTRLRILSSRMLEELSRPIRGPAIIIDQYPVDIKLRILSYLPDLRSLHSLICSSSSFYSCYIFNQREIFGKVLVAEMTLPIFLQAVAIFGEPLRRICFKGKSEIVFHNMYKFMYNVYREARATTFDPRRYEFKTLIRMAKFHSTIKAISQDYFESCLGLHPWTHQKFEKIALERVEELRIQRALYNFELYFRMLKRADRFIEKLSVLNPNGSRAPSRMGREGLRRSVFEYFSYWEVEEMYSIMDYMEREYHYILHDCEGFLTSSQAHLYGSPSTLKNIRSQKINLAQHSPRSNKVVVKNPSHRDSRLGFSLVSMGIGYFWKVRKQDGPKATIPLLDRPIHRIMCSFPTHFKVMMLWHHLVQESYMNFFNQRVSTLRYAQFQAFLHANRLSPPLILQSPDAMGEVQDVALALERPSTVYVLRVMDKFLATGVYPGRDFYASWGYCMWTARRISYMMQIDWPNPYLSPICVGHGPRERISFGEGMRGLYGL</sequence>
<reference evidence="1" key="1">
    <citation type="submission" date="2020-10" db="EMBL/GenBank/DDBJ databases">
        <title>Genome Sequence of Monilinia vaccinii-corymbosi Sheds Light on Mummy Berry Disease Infection of Blueberry and Mating Type.</title>
        <authorList>
            <person name="Yow A.G."/>
            <person name="Zhang Y."/>
            <person name="Bansal K."/>
            <person name="Eacker S.M."/>
            <person name="Sullivan S."/>
            <person name="Liachko I."/>
            <person name="Cubeta M.A."/>
            <person name="Rollins J.A."/>
            <person name="Ashrafi H."/>
        </authorList>
    </citation>
    <scope>NUCLEOTIDE SEQUENCE</scope>
    <source>
        <strain evidence="1">RL-1</strain>
    </source>
</reference>
<keyword evidence="2" id="KW-1185">Reference proteome</keyword>
<accession>A0A8A3PPE1</accession>
<dbReference type="OrthoDB" id="5427059at2759"/>
<gene>
    <name evidence="1" type="ORF">DSL72_009102</name>
</gene>
<proteinExistence type="predicted"/>
<evidence type="ECO:0008006" key="3">
    <source>
        <dbReference type="Google" id="ProtNLM"/>
    </source>
</evidence>
<protein>
    <recommendedName>
        <fullName evidence="3">F-box domain-containing protein</fullName>
    </recommendedName>
</protein>
<evidence type="ECO:0000313" key="1">
    <source>
        <dbReference type="EMBL" id="QSZ37010.1"/>
    </source>
</evidence>
<dbReference type="EMBL" id="CP063412">
    <property type="protein sequence ID" value="QSZ37010.1"/>
    <property type="molecule type" value="Genomic_DNA"/>
</dbReference>
<dbReference type="Proteomes" id="UP000672032">
    <property type="component" value="Chromosome 8"/>
</dbReference>